<accession>A0AAW1N0A9</accession>
<dbReference type="EMBL" id="JASPKY010000025">
    <property type="protein sequence ID" value="KAK9751788.1"/>
    <property type="molecule type" value="Genomic_DNA"/>
</dbReference>
<proteinExistence type="predicted"/>
<organism evidence="1 2">
    <name type="scientific">Popillia japonica</name>
    <name type="common">Japanese beetle</name>
    <dbReference type="NCBI Taxonomy" id="7064"/>
    <lineage>
        <taxon>Eukaryota</taxon>
        <taxon>Metazoa</taxon>
        <taxon>Ecdysozoa</taxon>
        <taxon>Arthropoda</taxon>
        <taxon>Hexapoda</taxon>
        <taxon>Insecta</taxon>
        <taxon>Pterygota</taxon>
        <taxon>Neoptera</taxon>
        <taxon>Endopterygota</taxon>
        <taxon>Coleoptera</taxon>
        <taxon>Polyphaga</taxon>
        <taxon>Scarabaeiformia</taxon>
        <taxon>Scarabaeidae</taxon>
        <taxon>Rutelinae</taxon>
        <taxon>Popillia</taxon>
    </lineage>
</organism>
<evidence type="ECO:0000313" key="2">
    <source>
        <dbReference type="Proteomes" id="UP001458880"/>
    </source>
</evidence>
<comment type="caution">
    <text evidence="1">The sequence shown here is derived from an EMBL/GenBank/DDBJ whole genome shotgun (WGS) entry which is preliminary data.</text>
</comment>
<reference evidence="1 2" key="1">
    <citation type="journal article" date="2024" name="BMC Genomics">
        <title>De novo assembly and annotation of Popillia japonica's genome with initial clues to its potential as an invasive pest.</title>
        <authorList>
            <person name="Cucini C."/>
            <person name="Boschi S."/>
            <person name="Funari R."/>
            <person name="Cardaioli E."/>
            <person name="Iannotti N."/>
            <person name="Marturano G."/>
            <person name="Paoli F."/>
            <person name="Bruttini M."/>
            <person name="Carapelli A."/>
            <person name="Frati F."/>
            <person name="Nardi F."/>
        </authorList>
    </citation>
    <scope>NUCLEOTIDE SEQUENCE [LARGE SCALE GENOMIC DNA]</scope>
    <source>
        <strain evidence="1">DMR45628</strain>
    </source>
</reference>
<sequence length="89" mass="10234">MDDHVPIRDEFDNHMRWQSRKNLAGVFEPVSVPVLVGKVFFPGPPVSIGVNFRLGGGVCTMRRCFAYLKFKRHPSRDVRPLAEHRDMLV</sequence>
<keyword evidence="2" id="KW-1185">Reference proteome</keyword>
<gene>
    <name evidence="1" type="ORF">QE152_g4677</name>
</gene>
<evidence type="ECO:0000313" key="1">
    <source>
        <dbReference type="EMBL" id="KAK9751788.1"/>
    </source>
</evidence>
<protein>
    <submittedName>
        <fullName evidence="1">Uncharacterized protein</fullName>
    </submittedName>
</protein>
<name>A0AAW1N0A9_POPJA</name>
<dbReference type="AlphaFoldDB" id="A0AAW1N0A9"/>
<dbReference type="Proteomes" id="UP001458880">
    <property type="component" value="Unassembled WGS sequence"/>
</dbReference>